<evidence type="ECO:0000256" key="1">
    <source>
        <dbReference type="SAM" id="SignalP"/>
    </source>
</evidence>
<gene>
    <name evidence="2" type="ORF">HNR45_000600</name>
</gene>
<feature type="chain" id="PRO_5032352670" evidence="1">
    <location>
        <begin position="22"/>
        <end position="244"/>
    </location>
</feature>
<sequence length="244" mass="27559">MKQLWIAAALAVLVSGYTALAADAVVPSLGKWTLPADTTQVAGEVSVRGTNGAPKISAFYQDQGFKNGHYYLLVRQNQAAFAYAALAVIPQERAVTPRYDRTRSVYRPVQKERGAYYQVPEQKDLLAEARNRGVYHRDAKNDRLQRHAMTSKMTLDEAAAYWNREVIPAIPNRAETVEFMPTKGNRIYTATWTTSQMEKGILYREITHAELLKKNGQVYAVLVSADDRQREWLTRLTQALGAWH</sequence>
<protein>
    <submittedName>
        <fullName evidence="2">Uncharacterized protein</fullName>
    </submittedName>
</protein>
<reference evidence="2 3" key="1">
    <citation type="submission" date="2020-08" db="EMBL/GenBank/DDBJ databases">
        <title>Genomic Encyclopedia of Type Strains, Phase IV (KMG-IV): sequencing the most valuable type-strain genomes for metagenomic binning, comparative biology and taxonomic classification.</title>
        <authorList>
            <person name="Goeker M."/>
        </authorList>
    </citation>
    <scope>NUCLEOTIDE SEQUENCE [LARGE SCALE GENOMIC DNA]</scope>
    <source>
        <strain evidence="2 3">DSM 21255</strain>
    </source>
</reference>
<feature type="signal peptide" evidence="1">
    <location>
        <begin position="1"/>
        <end position="21"/>
    </location>
</feature>
<keyword evidence="1" id="KW-0732">Signal</keyword>
<dbReference type="GeneID" id="93485873"/>
<dbReference type="Proteomes" id="UP000591941">
    <property type="component" value="Unassembled WGS sequence"/>
</dbReference>
<organism evidence="2 3">
    <name type="scientific">Negativicoccus succinicivorans</name>
    <dbReference type="NCBI Taxonomy" id="620903"/>
    <lineage>
        <taxon>Bacteria</taxon>
        <taxon>Bacillati</taxon>
        <taxon>Bacillota</taxon>
        <taxon>Negativicutes</taxon>
        <taxon>Veillonellales</taxon>
        <taxon>Veillonellaceae</taxon>
        <taxon>Negativicoccus</taxon>
    </lineage>
</organism>
<dbReference type="AlphaFoldDB" id="A0A841R3B8"/>
<comment type="caution">
    <text evidence="2">The sequence shown here is derived from an EMBL/GenBank/DDBJ whole genome shotgun (WGS) entry which is preliminary data.</text>
</comment>
<proteinExistence type="predicted"/>
<dbReference type="EMBL" id="JACHHI010000002">
    <property type="protein sequence ID" value="MBB6477570.1"/>
    <property type="molecule type" value="Genomic_DNA"/>
</dbReference>
<evidence type="ECO:0000313" key="2">
    <source>
        <dbReference type="EMBL" id="MBB6477570.1"/>
    </source>
</evidence>
<keyword evidence="3" id="KW-1185">Reference proteome</keyword>
<name>A0A841R3B8_9FIRM</name>
<accession>A0A841R3B8</accession>
<dbReference type="RefSeq" id="WP_159823004.1">
    <property type="nucleotide sequence ID" value="NZ_CABWNB010000003.1"/>
</dbReference>
<evidence type="ECO:0000313" key="3">
    <source>
        <dbReference type="Proteomes" id="UP000591941"/>
    </source>
</evidence>